<evidence type="ECO:0000313" key="1">
    <source>
        <dbReference type="EMBL" id="AZC00400.1"/>
    </source>
</evidence>
<evidence type="ECO:0000313" key="2">
    <source>
        <dbReference type="Proteomes" id="UP000254410"/>
    </source>
</evidence>
<reference evidence="1 2" key="1">
    <citation type="submission" date="2018-11" db="EMBL/GenBank/DDBJ databases">
        <authorList>
            <person name="Kuo S.-C."/>
            <person name="Chen F.-J."/>
            <person name="Liao Y.-C."/>
        </authorList>
    </citation>
    <scope>NUCLEOTIDE SEQUENCE [LARGE SCALE GENOMIC DNA]</scope>
    <source>
        <strain evidence="1 2">2014S06-099</strain>
    </source>
</reference>
<dbReference type="EMBL" id="CP033540">
    <property type="protein sequence ID" value="AZC00400.1"/>
    <property type="molecule type" value="Genomic_DNA"/>
</dbReference>
<name>A0A3G6YJR9_ACIPI</name>
<accession>A0A3G6YJR9</accession>
<protein>
    <submittedName>
        <fullName evidence="1">Uncharacterized protein</fullName>
    </submittedName>
</protein>
<sequence length="97" mass="11915">MNLKGCLEKHLDFFYDKRYSSEHIEIRHEISKYLNINWLSVHRNIEKTKIDNEDVYRPAIDVKLELLNNELVKFFSTLTKNIAMKFWSSKRKHYFQY</sequence>
<organism evidence="1 2">
    <name type="scientific">Acinetobacter pittii</name>
    <name type="common">Acinetobacter genomosp. 3</name>
    <dbReference type="NCBI Taxonomy" id="48296"/>
    <lineage>
        <taxon>Bacteria</taxon>
        <taxon>Pseudomonadati</taxon>
        <taxon>Pseudomonadota</taxon>
        <taxon>Gammaproteobacteria</taxon>
        <taxon>Moraxellales</taxon>
        <taxon>Moraxellaceae</taxon>
        <taxon>Acinetobacter</taxon>
        <taxon>Acinetobacter calcoaceticus/baumannii complex</taxon>
    </lineage>
</organism>
<dbReference type="AlphaFoldDB" id="A0A3G6YJR9"/>
<reference evidence="1 2" key="2">
    <citation type="submission" date="2018-12" db="EMBL/GenBank/DDBJ databases">
        <title>Molecular Epidemiology of Emerging Carbapenem-Resistance in Acinetobacter nosocomialis and Acinetobacter pittii in Taiwan, 2010-2014.</title>
        <authorList>
            <person name="Huang W.-C."/>
            <person name="Wang H.-Y."/>
            <person name="Lai J.-F."/>
            <person name="Lauderdale T.-L."/>
            <person name="Sytwu H.-K."/>
        </authorList>
    </citation>
    <scope>NUCLEOTIDE SEQUENCE [LARGE SCALE GENOMIC DNA]</scope>
    <source>
        <strain evidence="1 2">2014S06-099</strain>
    </source>
</reference>
<dbReference type="Proteomes" id="UP000254410">
    <property type="component" value="Chromosome"/>
</dbReference>
<gene>
    <name evidence="1" type="ORF">DKE52_007405</name>
</gene>
<proteinExistence type="predicted"/>